<protein>
    <submittedName>
        <fullName evidence="2">Uncharacterized protein</fullName>
    </submittedName>
</protein>
<organism evidence="2 3">
    <name type="scientific">Phytophthora megakarya</name>
    <dbReference type="NCBI Taxonomy" id="4795"/>
    <lineage>
        <taxon>Eukaryota</taxon>
        <taxon>Sar</taxon>
        <taxon>Stramenopiles</taxon>
        <taxon>Oomycota</taxon>
        <taxon>Peronosporomycetes</taxon>
        <taxon>Peronosporales</taxon>
        <taxon>Peronosporaceae</taxon>
        <taxon>Phytophthora</taxon>
    </lineage>
</organism>
<dbReference type="Proteomes" id="UP000198211">
    <property type="component" value="Unassembled WGS sequence"/>
</dbReference>
<dbReference type="AlphaFoldDB" id="A0A225WJ94"/>
<sequence length="214" mass="24629">MDWYYLVFHVAAVPRPTGANGGAKRRAHWARAYGVQGLGSLWQQKQHRKRPQHQCKVCSLRKRKVGERCASRFFCAACSKGQKRVYLCDRVRSNHYPGNRLTCFQIWHSKWNNRAWRPLPLVGRDIQMRGLGKKRRRACTSGGEEDENEQEDDGSVQEEAGEEQDEARVEQEEDIGPCAYWNVVQLGRDLQDIVAGFPNEFKKSYDDAAQTAML</sequence>
<proteinExistence type="predicted"/>
<comment type="caution">
    <text evidence="2">The sequence shown here is derived from an EMBL/GenBank/DDBJ whole genome shotgun (WGS) entry which is preliminary data.</text>
</comment>
<reference evidence="3" key="1">
    <citation type="submission" date="2017-03" db="EMBL/GenBank/DDBJ databases">
        <title>Phytopthora megakarya and P. palmivora, two closely related causual agents of cacao black pod achieved similar genome size and gene model numbers by different mechanisms.</title>
        <authorList>
            <person name="Ali S."/>
            <person name="Shao J."/>
            <person name="Larry D.J."/>
            <person name="Kronmiller B."/>
            <person name="Shen D."/>
            <person name="Strem M.D."/>
            <person name="Melnick R.L."/>
            <person name="Guiltinan M.J."/>
            <person name="Tyler B.M."/>
            <person name="Meinhardt L.W."/>
            <person name="Bailey B.A."/>
        </authorList>
    </citation>
    <scope>NUCLEOTIDE SEQUENCE [LARGE SCALE GENOMIC DNA]</scope>
    <source>
        <strain evidence="3">zdho120</strain>
    </source>
</reference>
<dbReference type="EMBL" id="NBNE01000843">
    <property type="protein sequence ID" value="OWZ16930.1"/>
    <property type="molecule type" value="Genomic_DNA"/>
</dbReference>
<evidence type="ECO:0000313" key="2">
    <source>
        <dbReference type="EMBL" id="OWZ16930.1"/>
    </source>
</evidence>
<evidence type="ECO:0000256" key="1">
    <source>
        <dbReference type="SAM" id="MobiDB-lite"/>
    </source>
</evidence>
<evidence type="ECO:0000313" key="3">
    <source>
        <dbReference type="Proteomes" id="UP000198211"/>
    </source>
</evidence>
<keyword evidence="3" id="KW-1185">Reference proteome</keyword>
<dbReference type="OrthoDB" id="121783at2759"/>
<feature type="region of interest" description="Disordered" evidence="1">
    <location>
        <begin position="133"/>
        <end position="174"/>
    </location>
</feature>
<name>A0A225WJ94_9STRA</name>
<gene>
    <name evidence="2" type="ORF">PHMEG_0009209</name>
</gene>
<accession>A0A225WJ94</accession>
<feature type="compositionally biased region" description="Acidic residues" evidence="1">
    <location>
        <begin position="143"/>
        <end position="174"/>
    </location>
</feature>